<dbReference type="Gene3D" id="3.40.50.10190">
    <property type="entry name" value="BRCT domain"/>
    <property type="match status" value="1"/>
</dbReference>
<dbReference type="GO" id="GO:0004842">
    <property type="term" value="F:ubiquitin-protein transferase activity"/>
    <property type="evidence" value="ECO:0007669"/>
    <property type="project" value="TreeGrafter"/>
</dbReference>
<dbReference type="PANTHER" id="PTHR13763">
    <property type="entry name" value="BREAST CANCER TYPE 1 SUSCEPTIBILITY PROTEIN BRCA1"/>
    <property type="match status" value="1"/>
</dbReference>
<accession>A0A8S4EXI4</accession>
<dbReference type="GO" id="GO:0070531">
    <property type="term" value="C:BRCA1-A complex"/>
    <property type="evidence" value="ECO:0007669"/>
    <property type="project" value="TreeGrafter"/>
</dbReference>
<dbReference type="PROSITE" id="PS50172">
    <property type="entry name" value="BRCT"/>
    <property type="match status" value="1"/>
</dbReference>
<dbReference type="PROSITE" id="PS50089">
    <property type="entry name" value="ZF_RING_2"/>
    <property type="match status" value="1"/>
</dbReference>
<keyword evidence="13" id="KW-1185">Reference proteome</keyword>
<evidence type="ECO:0000313" key="12">
    <source>
        <dbReference type="EMBL" id="CAG9119511.1"/>
    </source>
</evidence>
<evidence type="ECO:0000256" key="9">
    <source>
        <dbReference type="SAM" id="MobiDB-lite"/>
    </source>
</evidence>
<sequence length="1344" mass="149749">MQLKGVNVNNATKLISQHIDSVTCLECCKYFIAPERATCGHTLCHSCWKGRRACPACAVTLDRRSLKRDEPMITLTEHIKELVMAYERLFDIKLEEFVMEVPVPKKDDPNKNVKEWLTSSDNHFSAPPYSGSQQSTQDILPPITLSTSKVQIHAESNRSLSPKKVAHVLQPQDDWDKIEVLPDTEVIEANKNKQNVVGPMDLEPFYFDENDYSNEHPRRSSRKKDITLNSKAKSEKPADNDKLGSHEHDSSGEAEKRLDKVKQNWTNVKKMKKEFSKLSKLNKNKLNVSIEMCKKTQSAVSKQSSATPPTVHVEEIVIDDNTPNIIDNNKVIANKAKFLPTKIVEEVPGTEEAEAVSIHRILNKNTQIHQSVRKDNFTNNKSKDRNTDEIMNVDEECNNEINNSSKVQSRINNNNGQSILAMEEKNINIAMSECGESVIKIPFIKKSPFQVPSRPEQVTTTNQIINNVSSSNPDDIHITIRIGDVVTNITINKKQNDVELKVNTDREIQTSLDPQPVKDVKELPQEVKTTREQHAQTDTQIVSKPVTQKSITPLKAAQILDKTVSTKKNTASAETATAQFEITESVEKELSNIMECDEEVDETHNTEANGNSETSRNNTVVKGVTQVLKSNTQVLKSNTQVLKSNTQNLKSNTQVSTKSVKNAKPQTEDEHLPEDIEFDDMDIFNSGSVKEPSVHMLGKSKYTPSEILPTYKTNKTKTQKIPEKRDRDLDEIVEQPSKRQKVDTPHKSQQEVAIQEHNKTTDSPNYDELMGEVFANIDADIIEIKSQKEQKSQKKTNSESQVSQTILQKSNSKNKTPSIINTQNNTLVDINTQELDNIAVQKESENMFSTVGNALERGNTHVPGPETQLNIANLLTPGMCEDLASTEAAPLVPGSQPPEVVVHCTPAEDDDSDKSVVEETPQKNISNPTSKGRSDSNGNKSANTSKKLGLSKPAAKVDEEKVVAAITQGKSLDSQDIGSIINLTDSVMDTTKRKSKDTTVAPIRGKQTSETPLTINRFVNQIKHNSTPMARKSLNFTKNENDADADEDITLCPTNHSSIAKNTQEKQFMSEQFENMPNSPVRRPLVARNNVVEEKNKKLVIAGSCLSATEQTNLKILCFKRKWKFVDKYTPDLTHLVVSVDEEFKAQRSVKYMCALAAGKWIVANKWVEKCLESNTLYEEEPFEALDSTGDPGPRRSRLATRKVFEGITFFCMPPFSVLDIDTLKELAITYPYPSLQQSHFPPTEHVGGGGRHHSDGGSRGAGGGGGGGPALLLAEPESTQEDRFMYLAMELSIVPVNYEWALNCLGSYCLCPLPELLLCPASLLPRAAAAWPREMMDTGDNEE</sequence>
<dbReference type="InterPro" id="IPR013083">
    <property type="entry name" value="Znf_RING/FYVE/PHD"/>
</dbReference>
<feature type="domain" description="BRCT" evidence="11">
    <location>
        <begin position="1095"/>
        <end position="1185"/>
    </location>
</feature>
<dbReference type="InterPro" id="IPR001357">
    <property type="entry name" value="BRCT_dom"/>
</dbReference>
<feature type="region of interest" description="Disordered" evidence="9">
    <location>
        <begin position="889"/>
        <end position="955"/>
    </location>
</feature>
<proteinExistence type="predicted"/>
<feature type="compositionally biased region" description="Basic and acidic residues" evidence="9">
    <location>
        <begin position="720"/>
        <end position="760"/>
    </location>
</feature>
<dbReference type="GO" id="GO:0008270">
    <property type="term" value="F:zinc ion binding"/>
    <property type="evidence" value="ECO:0007669"/>
    <property type="project" value="UniProtKB-KW"/>
</dbReference>
<evidence type="ECO:0000256" key="3">
    <source>
        <dbReference type="ARBA" id="ARBA00022763"/>
    </source>
</evidence>
<dbReference type="GO" id="GO:0031436">
    <property type="term" value="C:BRCA1-BARD1 complex"/>
    <property type="evidence" value="ECO:0007669"/>
    <property type="project" value="TreeGrafter"/>
</dbReference>
<feature type="region of interest" description="Disordered" evidence="9">
    <location>
        <begin position="787"/>
        <end position="819"/>
    </location>
</feature>
<dbReference type="InterPro" id="IPR001841">
    <property type="entry name" value="Znf_RING"/>
</dbReference>
<evidence type="ECO:0000256" key="5">
    <source>
        <dbReference type="ARBA" id="ARBA00022833"/>
    </source>
</evidence>
<feature type="compositionally biased region" description="Polar residues" evidence="9">
    <location>
        <begin position="922"/>
        <end position="946"/>
    </location>
</feature>
<comment type="subcellular location">
    <subcellularLocation>
        <location evidence="1">Nucleus</location>
    </subcellularLocation>
</comment>
<keyword evidence="5" id="KW-0862">Zinc</keyword>
<dbReference type="EMBL" id="CAJHNJ030000022">
    <property type="protein sequence ID" value="CAG9119511.1"/>
    <property type="molecule type" value="Genomic_DNA"/>
</dbReference>
<evidence type="ECO:0000256" key="6">
    <source>
        <dbReference type="ARBA" id="ARBA00023204"/>
    </source>
</evidence>
<dbReference type="Proteomes" id="UP000653454">
    <property type="component" value="Unassembled WGS sequence"/>
</dbReference>
<dbReference type="PANTHER" id="PTHR13763:SF0">
    <property type="entry name" value="BREAST CANCER TYPE 1 SUSCEPTIBILITY PROTEIN"/>
    <property type="match status" value="1"/>
</dbReference>
<evidence type="ECO:0000259" key="10">
    <source>
        <dbReference type="PROSITE" id="PS50089"/>
    </source>
</evidence>
<keyword evidence="4 8" id="KW-0479">Metal-binding</keyword>
<dbReference type="SUPFAM" id="SSF52113">
    <property type="entry name" value="BRCT domain"/>
    <property type="match status" value="1"/>
</dbReference>
<gene>
    <name evidence="12" type="ORF">PLXY2_LOCUS6772</name>
</gene>
<keyword evidence="4 8" id="KW-0863">Zinc-finger</keyword>
<feature type="domain" description="RING-type" evidence="10">
    <location>
        <begin position="24"/>
        <end position="57"/>
    </location>
</feature>
<evidence type="ECO:0000256" key="1">
    <source>
        <dbReference type="ARBA" id="ARBA00004123"/>
    </source>
</evidence>
<evidence type="ECO:0000256" key="8">
    <source>
        <dbReference type="PROSITE-ProRule" id="PRU00175"/>
    </source>
</evidence>
<feature type="compositionally biased region" description="Basic and acidic residues" evidence="9">
    <location>
        <begin position="213"/>
        <end position="262"/>
    </location>
</feature>
<feature type="compositionally biased region" description="Polar residues" evidence="9">
    <location>
        <begin position="802"/>
        <end position="819"/>
    </location>
</feature>
<dbReference type="GO" id="GO:0000724">
    <property type="term" value="P:double-strand break repair via homologous recombination"/>
    <property type="evidence" value="ECO:0007669"/>
    <property type="project" value="TreeGrafter"/>
</dbReference>
<keyword evidence="2" id="KW-0677">Repeat</keyword>
<dbReference type="GO" id="GO:0045944">
    <property type="term" value="P:positive regulation of transcription by RNA polymerase II"/>
    <property type="evidence" value="ECO:0007669"/>
    <property type="project" value="TreeGrafter"/>
</dbReference>
<evidence type="ECO:0000256" key="2">
    <source>
        <dbReference type="ARBA" id="ARBA00022737"/>
    </source>
</evidence>
<organism evidence="12 13">
    <name type="scientific">Plutella xylostella</name>
    <name type="common">Diamondback moth</name>
    <name type="synonym">Plutella maculipennis</name>
    <dbReference type="NCBI Taxonomy" id="51655"/>
    <lineage>
        <taxon>Eukaryota</taxon>
        <taxon>Metazoa</taxon>
        <taxon>Ecdysozoa</taxon>
        <taxon>Arthropoda</taxon>
        <taxon>Hexapoda</taxon>
        <taxon>Insecta</taxon>
        <taxon>Pterygota</taxon>
        <taxon>Neoptera</taxon>
        <taxon>Endopterygota</taxon>
        <taxon>Lepidoptera</taxon>
        <taxon>Glossata</taxon>
        <taxon>Ditrysia</taxon>
        <taxon>Yponomeutoidea</taxon>
        <taxon>Plutellidae</taxon>
        <taxon>Plutella</taxon>
    </lineage>
</organism>
<feature type="compositionally biased region" description="Polar residues" evidence="9">
    <location>
        <begin position="638"/>
        <end position="660"/>
    </location>
</feature>
<feature type="region of interest" description="Disordered" evidence="9">
    <location>
        <begin position="715"/>
        <end position="766"/>
    </location>
</feature>
<feature type="compositionally biased region" description="Gly residues" evidence="9">
    <location>
        <begin position="1258"/>
        <end position="1270"/>
    </location>
</feature>
<dbReference type="CDD" id="cd16449">
    <property type="entry name" value="RING-HC"/>
    <property type="match status" value="1"/>
</dbReference>
<dbReference type="InterPro" id="IPR036420">
    <property type="entry name" value="BRCT_dom_sf"/>
</dbReference>
<dbReference type="SUPFAM" id="SSF57850">
    <property type="entry name" value="RING/U-box"/>
    <property type="match status" value="1"/>
</dbReference>
<keyword evidence="6" id="KW-0234">DNA repair</keyword>
<evidence type="ECO:0000313" key="13">
    <source>
        <dbReference type="Proteomes" id="UP000653454"/>
    </source>
</evidence>
<name>A0A8S4EXI4_PLUXY</name>
<dbReference type="InterPro" id="IPR031099">
    <property type="entry name" value="BRCA1-associated"/>
</dbReference>
<evidence type="ECO:0000256" key="7">
    <source>
        <dbReference type="ARBA" id="ARBA00023242"/>
    </source>
</evidence>
<dbReference type="Gene3D" id="3.30.40.10">
    <property type="entry name" value="Zinc/RING finger domain, C3HC4 (zinc finger)"/>
    <property type="match status" value="1"/>
</dbReference>
<feature type="region of interest" description="Disordered" evidence="9">
    <location>
        <begin position="208"/>
        <end position="262"/>
    </location>
</feature>
<protein>
    <submittedName>
        <fullName evidence="12">(diamondback moth) hypothetical protein</fullName>
    </submittedName>
</protein>
<comment type="caution">
    <text evidence="12">The sequence shown here is derived from an EMBL/GenBank/DDBJ whole genome shotgun (WGS) entry which is preliminary data.</text>
</comment>
<evidence type="ECO:0000256" key="4">
    <source>
        <dbReference type="ARBA" id="ARBA00022771"/>
    </source>
</evidence>
<keyword evidence="7" id="KW-0539">Nucleus</keyword>
<feature type="region of interest" description="Disordered" evidence="9">
    <location>
        <begin position="638"/>
        <end position="670"/>
    </location>
</feature>
<evidence type="ECO:0000259" key="11">
    <source>
        <dbReference type="PROSITE" id="PS50172"/>
    </source>
</evidence>
<feature type="region of interest" description="Disordered" evidence="9">
    <location>
        <begin position="1242"/>
        <end position="1271"/>
    </location>
</feature>
<keyword evidence="3" id="KW-0227">DNA damage</keyword>
<reference evidence="12" key="1">
    <citation type="submission" date="2020-11" db="EMBL/GenBank/DDBJ databases">
        <authorList>
            <person name="Whiteford S."/>
        </authorList>
    </citation>
    <scope>NUCLEOTIDE SEQUENCE</scope>
</reference>